<sequence>MLRRGAALPGSLLRRNFSTSRVTRSSKRLNLTLYASPILLRLHPDTVQRQMPALAQENEEALKHLNVFLELATFGCNNDAFNARKHVLALSESRQVSSEEPVRFPLVFHVPVNDFETLEHVDGFLRVKYIIEVPGRLVKRTLSNLGRLVSARDPEAALQAPFAREWQRTTKRILLDLFEVAHVPLVVTEEDNVRTTALEEWLAEEATIVGEADMHGIYVGEQNRATKREHEQFDNMYHVMLTHEKNIVHETTTGLEDGPTTQHAVLTSLLHSRLFLPKFRDPHMKKSAFHWIANFLLVNFMELRLHSLVWNKVTLLITADTDVKEPQVSWDEEAPEEGMGILVPVGMDVDTLIDFMYENVEDLEFALEKNSLRDQATVKEKQRLRREMKKKKGKQKRRGHFYQDESDTAVLTMPTVKEVPSDVAATLSAYSAMAWNDLNDITKVGLLWVHGYVFSGGSTNGEKAGDAVIEVYTRCADGATTGVAMVDVGITYDEFTGGASQCEVASCGSYYQATNVNCVANVRSTLKCAINGALTTLQPARNTSFWSSAASASTIPYPQAFQHNITLTNNTAALQVYSIHMRNDDACVLSGNALDTIIPCLRLEDMKTTGSNDALRFCKPIVDAARMERFLGLTRTVQMIKQLSADTSSDGDSEMDLTRVAETGGGVLFVLLVMGIICCCCRKSKLRNAGQTPEITMVRTSEERSPHAAYSANATRTGPGFIPRVIGRCEANTSHNSLNIATNVNMQTNRGRISSWYTIGNPSRRESTVYGRLSSMIGTRMGTGVGGKTVSEYCSESETLTNFMQDPEIFNKRIAFDELTFLRILSSGAYGEVWLGQLETRHVAIKRLLPEKCQFTASLEQFAGEIQLMCTLQHRSIVSFIGVSWNRLQNLCAVVEYMDAGDLDEVLKKNREKFTWQCEKISIAISVAEGLAYLHSLRPAVVHRDLKSKNVLLNRTFHAKLSDFGVSRKTHVNETMTSGVGTLLWTAPEIIEGKKYSEKADIYSLGVVLSETDTCEAPFSDVTSDKGERLPGMQLAQLVRLGEIRVSLRKECPPALRKMIMDCTQLDPESRPSSMQVAFTLKSIIAPTLRMSSSTATTALTCCYPSSESHTTASQV</sequence>
<comment type="caution">
    <text evidence="2">The sequence shown here is derived from an EMBL/GenBank/DDBJ whole genome shotgun (WGS) entry which is preliminary data.</text>
</comment>
<dbReference type="SMART" id="SM00220">
    <property type="entry name" value="S_TKc"/>
    <property type="match status" value="1"/>
</dbReference>
<dbReference type="GO" id="GO:0005524">
    <property type="term" value="F:ATP binding"/>
    <property type="evidence" value="ECO:0007669"/>
    <property type="project" value="InterPro"/>
</dbReference>
<evidence type="ECO:0000313" key="3">
    <source>
        <dbReference type="Proteomes" id="UP001162029"/>
    </source>
</evidence>
<dbReference type="AlphaFoldDB" id="A0AAV0UKU2"/>
<name>A0AAV0UKU2_9STRA</name>
<dbReference type="Gene3D" id="1.10.510.10">
    <property type="entry name" value="Transferase(Phosphotransferase) domain 1"/>
    <property type="match status" value="1"/>
</dbReference>
<dbReference type="InterPro" id="IPR011009">
    <property type="entry name" value="Kinase-like_dom_sf"/>
</dbReference>
<dbReference type="PANTHER" id="PTHR44329">
    <property type="entry name" value="SERINE/THREONINE-PROTEIN KINASE TNNI3K-RELATED"/>
    <property type="match status" value="1"/>
</dbReference>
<proteinExistence type="predicted"/>
<protein>
    <recommendedName>
        <fullName evidence="1">Protein kinase domain-containing protein</fullName>
    </recommendedName>
</protein>
<dbReference type="InterPro" id="IPR051681">
    <property type="entry name" value="Ser/Thr_Kinases-Pseudokinases"/>
</dbReference>
<dbReference type="InterPro" id="IPR008271">
    <property type="entry name" value="Ser/Thr_kinase_AS"/>
</dbReference>
<dbReference type="Proteomes" id="UP001162029">
    <property type="component" value="Unassembled WGS sequence"/>
</dbReference>
<feature type="domain" description="Protein kinase" evidence="1">
    <location>
        <begin position="819"/>
        <end position="1089"/>
    </location>
</feature>
<dbReference type="PROSITE" id="PS00108">
    <property type="entry name" value="PROTEIN_KINASE_ST"/>
    <property type="match status" value="1"/>
</dbReference>
<evidence type="ECO:0000313" key="2">
    <source>
        <dbReference type="EMBL" id="CAI5736808.1"/>
    </source>
</evidence>
<dbReference type="PROSITE" id="PS50011">
    <property type="entry name" value="PROTEIN_KINASE_DOM"/>
    <property type="match status" value="1"/>
</dbReference>
<dbReference type="CDD" id="cd13999">
    <property type="entry name" value="STKc_MAP3K-like"/>
    <property type="match status" value="1"/>
</dbReference>
<dbReference type="Gene3D" id="3.30.200.20">
    <property type="entry name" value="Phosphorylase Kinase, domain 1"/>
    <property type="match status" value="1"/>
</dbReference>
<dbReference type="SUPFAM" id="SSF56112">
    <property type="entry name" value="Protein kinase-like (PK-like)"/>
    <property type="match status" value="1"/>
</dbReference>
<dbReference type="InterPro" id="IPR000719">
    <property type="entry name" value="Prot_kinase_dom"/>
</dbReference>
<organism evidence="2 3">
    <name type="scientific">Peronospora destructor</name>
    <dbReference type="NCBI Taxonomy" id="86335"/>
    <lineage>
        <taxon>Eukaryota</taxon>
        <taxon>Sar</taxon>
        <taxon>Stramenopiles</taxon>
        <taxon>Oomycota</taxon>
        <taxon>Peronosporomycetes</taxon>
        <taxon>Peronosporales</taxon>
        <taxon>Peronosporaceae</taxon>
        <taxon>Peronospora</taxon>
    </lineage>
</organism>
<dbReference type="Pfam" id="PF07714">
    <property type="entry name" value="PK_Tyr_Ser-Thr"/>
    <property type="match status" value="1"/>
</dbReference>
<accession>A0AAV0UKU2</accession>
<dbReference type="GO" id="GO:0004674">
    <property type="term" value="F:protein serine/threonine kinase activity"/>
    <property type="evidence" value="ECO:0007669"/>
    <property type="project" value="TreeGrafter"/>
</dbReference>
<evidence type="ECO:0000259" key="1">
    <source>
        <dbReference type="PROSITE" id="PS50011"/>
    </source>
</evidence>
<gene>
    <name evidence="2" type="ORF">PDE001_LOCUS6413</name>
</gene>
<dbReference type="InterPro" id="IPR001245">
    <property type="entry name" value="Ser-Thr/Tyr_kinase_cat_dom"/>
</dbReference>
<keyword evidence="3" id="KW-1185">Reference proteome</keyword>
<dbReference type="PANTHER" id="PTHR44329:SF214">
    <property type="entry name" value="PROTEIN KINASE DOMAIN-CONTAINING PROTEIN"/>
    <property type="match status" value="1"/>
</dbReference>
<reference evidence="2" key="1">
    <citation type="submission" date="2022-12" db="EMBL/GenBank/DDBJ databases">
        <authorList>
            <person name="Webb A."/>
        </authorList>
    </citation>
    <scope>NUCLEOTIDE SEQUENCE</scope>
    <source>
        <strain evidence="2">Pd1</strain>
    </source>
</reference>
<dbReference type="EMBL" id="CANTFM010001208">
    <property type="protein sequence ID" value="CAI5736808.1"/>
    <property type="molecule type" value="Genomic_DNA"/>
</dbReference>